<proteinExistence type="predicted"/>
<protein>
    <submittedName>
        <fullName evidence="1">Uncharacterized protein</fullName>
    </submittedName>
</protein>
<keyword evidence="2" id="KW-1185">Reference proteome</keyword>
<evidence type="ECO:0000313" key="1">
    <source>
        <dbReference type="EMBL" id="RLQ98231.1"/>
    </source>
</evidence>
<gene>
    <name evidence="1" type="ORF">D9X91_02265</name>
</gene>
<dbReference type="RefSeq" id="WP_121678919.1">
    <property type="nucleotide sequence ID" value="NZ_RCVZ01000001.1"/>
</dbReference>
<dbReference type="AlphaFoldDB" id="A0A3L7K822"/>
<dbReference type="EMBL" id="RCVZ01000001">
    <property type="protein sequence ID" value="RLQ98231.1"/>
    <property type="molecule type" value="Genomic_DNA"/>
</dbReference>
<dbReference type="Proteomes" id="UP000276770">
    <property type="component" value="Unassembled WGS sequence"/>
</dbReference>
<name>A0A3L7K822_9BACI</name>
<evidence type="ECO:0000313" key="2">
    <source>
        <dbReference type="Proteomes" id="UP000276770"/>
    </source>
</evidence>
<reference evidence="1 2" key="1">
    <citation type="submission" date="2018-10" db="EMBL/GenBank/DDBJ databases">
        <title>Falsibacillus sp. genome draft.</title>
        <authorList>
            <person name="Shi S."/>
        </authorList>
    </citation>
    <scope>NUCLEOTIDE SEQUENCE [LARGE SCALE GENOMIC DNA]</scope>
    <source>
        <strain evidence="1 2">GY 10110</strain>
    </source>
</reference>
<accession>A0A3L7K822</accession>
<dbReference type="OrthoDB" id="2959394at2"/>
<sequence>MKNTKLRVLSTSILMVVITLSLFHLPNKAAKESIIFFPIDKKAMFLSASTSISLNEGKTPTYSVDWRLKSVLNEKAYLRQDIGLLYENGRLKQKTNNWKQNVTLLESEKRIFGKDSALFEGVSFHYAELHDQVGNSITSAQIMASDGLYVIDSKFSPLYSFKVPSTNTEMEWKKVMDQLINRRLQYTKDKAVKAFHIPESQFDDIALTDLPKYNNQPLPGFTQDQTNIIIGNLWEGLYKNYFLGIKLKNGTVEDPLDSTVPIILLNKNKENLYIIFLTKTNQPILLMQKINFD</sequence>
<comment type="caution">
    <text evidence="1">The sequence shown here is derived from an EMBL/GenBank/DDBJ whole genome shotgun (WGS) entry which is preliminary data.</text>
</comment>
<organism evidence="1 2">
    <name type="scientific">Falsibacillus albus</name>
    <dbReference type="NCBI Taxonomy" id="2478915"/>
    <lineage>
        <taxon>Bacteria</taxon>
        <taxon>Bacillati</taxon>
        <taxon>Bacillota</taxon>
        <taxon>Bacilli</taxon>
        <taxon>Bacillales</taxon>
        <taxon>Bacillaceae</taxon>
        <taxon>Falsibacillus</taxon>
    </lineage>
</organism>